<gene>
    <name evidence="8" type="ORF">I1A49_16085</name>
</gene>
<dbReference type="InterPro" id="IPR022385">
    <property type="entry name" value="Rhs_assc_core"/>
</dbReference>
<dbReference type="Proteomes" id="UP000663421">
    <property type="component" value="Chromosome"/>
</dbReference>
<reference evidence="8 9" key="1">
    <citation type="submission" date="2020-11" db="EMBL/GenBank/DDBJ databases">
        <title>Complete genome sequence unveiled secondary metabolic potentials in Streptomyces solisilvae HNM0141.</title>
        <authorList>
            <person name="Huang X."/>
        </authorList>
    </citation>
    <scope>NUCLEOTIDE SEQUENCE [LARGE SCALE GENOMIC DNA]</scope>
    <source>
        <strain evidence="8 9">HNM0141</strain>
    </source>
</reference>
<dbReference type="InterPro" id="IPR031325">
    <property type="entry name" value="RHS_repeat"/>
</dbReference>
<dbReference type="SUPFAM" id="SSF53933">
    <property type="entry name" value="Microbial ribonucleases"/>
    <property type="match status" value="1"/>
</dbReference>
<dbReference type="InterPro" id="IPR056823">
    <property type="entry name" value="TEN-like_YD-shell"/>
</dbReference>
<evidence type="ECO:0000256" key="1">
    <source>
        <dbReference type="ARBA" id="ARBA00022722"/>
    </source>
</evidence>
<dbReference type="InterPro" id="IPR016191">
    <property type="entry name" value="Ribonuclease/ribotoxin"/>
</dbReference>
<evidence type="ECO:0000256" key="3">
    <source>
        <dbReference type="ARBA" id="ARBA00022801"/>
    </source>
</evidence>
<evidence type="ECO:0000259" key="7">
    <source>
        <dbReference type="Pfam" id="PF25547"/>
    </source>
</evidence>
<feature type="domain" description="Outer membrane channel protein CpnT-like N-terminal" evidence="7">
    <location>
        <begin position="16"/>
        <end position="145"/>
    </location>
</feature>
<accession>A0ABX6W6G2</accession>
<dbReference type="Pfam" id="PF05593">
    <property type="entry name" value="RHS_repeat"/>
    <property type="match status" value="6"/>
</dbReference>
<evidence type="ECO:0000256" key="2">
    <source>
        <dbReference type="ARBA" id="ARBA00022737"/>
    </source>
</evidence>
<evidence type="ECO:0000259" key="6">
    <source>
        <dbReference type="Pfam" id="PF25023"/>
    </source>
</evidence>
<dbReference type="EMBL" id="CP065050">
    <property type="protein sequence ID" value="QPI56255.1"/>
    <property type="molecule type" value="Genomic_DNA"/>
</dbReference>
<dbReference type="InterPro" id="IPR045351">
    <property type="entry name" value="DUF6531"/>
</dbReference>
<keyword evidence="9" id="KW-1185">Reference proteome</keyword>
<evidence type="ECO:0000313" key="8">
    <source>
        <dbReference type="EMBL" id="QPI56255.1"/>
    </source>
</evidence>
<evidence type="ECO:0000313" key="9">
    <source>
        <dbReference type="Proteomes" id="UP000663421"/>
    </source>
</evidence>
<name>A0ABX6W6G2_STRMQ</name>
<keyword evidence="1" id="KW-0540">Nuclease</keyword>
<evidence type="ECO:0000256" key="4">
    <source>
        <dbReference type="SAM" id="MobiDB-lite"/>
    </source>
</evidence>
<sequence length="1446" mass="157461">MSIEDKAKALLMKLGMWWPDANSGTLRHAADAWRTFADSVDDVRVATNKAATTLIHHNKGEAIDAFEIFWGRYAKGKDEGWLSNLAKSARNMAKALEKFADTVDDAIEKLWTQISIDAVALVGGGLLTIVTGGASDGVAAEIIALAASMGVAVEEAVAVIAAEMLTGAVFTSVLSVTIDAAVAQPVKIALGQQKGFSLDEVNQAAKDGMIEGGIFGAGLGVLKPGVAPKLTGVPDLLKPPKVPSLRPNLVEEGPAARPAKKCPCTGEPIDIATGAMLMEQTDLTLPGSLPLVFERTHVSSYRGGVWFGPTWTSLLDERIQLDAEGVVFAAADGMRLVYPVPEAGVPTLPAKGERWPLEWDGKPDGVMTVTDPEAGVVRTFVRPAATEEPGAVYLALESVRDRNGARIDIERALSGAPLAVRHSGGYYLAIDTEGQRVTALRLLDEPPSVYAPERGREGGTAVMRYGYDAAGNLTEVINSSGRPLRFGYDDQGRVTSWTDRNGTSFRYVYGPDGKVVRTEGSDGVYNGTLVYDDEARTTVYTDSLGHRTRYRYNADGQLVEETDPLGHTTLTEWDARGDRKVAVTDALGRTTRYGYDEDGNLTGVTLPDGARAEATYNALCLPVEVTEPGGGTWRHTYDGTGNLLTTTDPMGSTTSYGYTDRGHLAQVTDALGHTRRVTCDPAGLPVEVTDPLGHATSVRRDTFGRVVEATDPLGRTTRMGWTTEGKPAWREEPDGARESWAWDGEGNLLTHTDAAGHTTHQTSTHFDVPATRTEPDGATYAFAYDTELRLTEVTNPQGLTWTYTYDPAGRLTSETDFNGRTLGYTHDPAGDLLTRTNGAGETLHFTRDALGRTTEQRDDAGERTTYAYDAQGALTRAVNPDVELTLERDALGRVLSETVNGRTTTYAYDAMGRRTERTMPSGLTTAWAYDEAGRPTALRTGTVGILTFTYDAAGRETERRVGETVSLTQTWDRSDRLTTQTIAADHGDEANRILQHRSYAYRADGYLTEIRELTSGTRRFDLDPVGRVTAVHAHGWTETYAYDPAGNLTRATAPGHEPSGDREFTGTLIHRAGRTTYEHDTQGRLIRRTRKLLNGQTRTWTYTWSPEDRLTAATTPDGEHWQYAYDPLGRRISKQRLAEDGTVAESVTFTWEDTRLAEQSTADGKHTTWDYTPGTHRPLTQTDHTPLIREAGASLIEKFTDPEKGAPPGFHAIITDLVGTPTELVTADGELSWQHRTTLWGTHFPSPLSQATTTCPLRFPGQYADPETGLHYNYFRHYDPETARYTTPDPLGLAPAPNPAAYIENPYSWTDPLGLNPCVPKGFESGTQLGDTSKLGGWIPNKVPDEAMESINDVKKYGRDATGWGSQWHGPNLTMEPFSNSGKNGAYRLPAHDVSGNPITYHEYGAPASSANPKPGGERTVWGSDGSIYYTPTHYQTYIVVESPKW</sequence>
<dbReference type="Pfam" id="PF25023">
    <property type="entry name" value="TEN_YD-shell"/>
    <property type="match status" value="1"/>
</dbReference>
<dbReference type="NCBIfam" id="TIGR03696">
    <property type="entry name" value="Rhs_assc_core"/>
    <property type="match status" value="1"/>
</dbReference>
<dbReference type="Gene3D" id="3.10.450.30">
    <property type="entry name" value="Microbial ribonucleases"/>
    <property type="match status" value="1"/>
</dbReference>
<dbReference type="InterPro" id="IPR057746">
    <property type="entry name" value="CpnT-like_N"/>
</dbReference>
<dbReference type="PANTHER" id="PTHR32305">
    <property type="match status" value="1"/>
</dbReference>
<dbReference type="NCBIfam" id="TIGR01643">
    <property type="entry name" value="YD_repeat_2x"/>
    <property type="match status" value="13"/>
</dbReference>
<feature type="region of interest" description="Disordered" evidence="4">
    <location>
        <begin position="1158"/>
        <end position="1183"/>
    </location>
</feature>
<dbReference type="Pfam" id="PF25547">
    <property type="entry name" value="WXG100_2"/>
    <property type="match status" value="1"/>
</dbReference>
<dbReference type="Gene3D" id="2.180.10.10">
    <property type="entry name" value="RHS repeat-associated core"/>
    <property type="match status" value="2"/>
</dbReference>
<keyword evidence="2" id="KW-0677">Repeat</keyword>
<proteinExistence type="predicted"/>
<dbReference type="InterPro" id="IPR006530">
    <property type="entry name" value="YD"/>
</dbReference>
<feature type="domain" description="DUF6531" evidence="5">
    <location>
        <begin position="266"/>
        <end position="338"/>
    </location>
</feature>
<dbReference type="Pfam" id="PF20148">
    <property type="entry name" value="DUF6531"/>
    <property type="match status" value="1"/>
</dbReference>
<keyword evidence="3" id="KW-0378">Hydrolase</keyword>
<evidence type="ECO:0000259" key="5">
    <source>
        <dbReference type="Pfam" id="PF20148"/>
    </source>
</evidence>
<feature type="domain" description="Teneurin-like YD-shell" evidence="6">
    <location>
        <begin position="528"/>
        <end position="710"/>
    </location>
</feature>
<protein>
    <submittedName>
        <fullName evidence="8">RHS repeat protein</fullName>
    </submittedName>
</protein>
<organism evidence="8 9">
    <name type="scientific">Streptomyces malaysiensis</name>
    <dbReference type="NCBI Taxonomy" id="92644"/>
    <lineage>
        <taxon>Bacteria</taxon>
        <taxon>Bacillati</taxon>
        <taxon>Actinomycetota</taxon>
        <taxon>Actinomycetes</taxon>
        <taxon>Kitasatosporales</taxon>
        <taxon>Streptomycetaceae</taxon>
        <taxon>Streptomyces</taxon>
        <taxon>Streptomyces violaceusniger group</taxon>
    </lineage>
</organism>
<dbReference type="InterPro" id="IPR050708">
    <property type="entry name" value="T6SS_VgrG/RHS"/>
</dbReference>
<dbReference type="PANTHER" id="PTHR32305:SF15">
    <property type="entry name" value="PROTEIN RHSA-RELATED"/>
    <property type="match status" value="1"/>
</dbReference>